<keyword evidence="1" id="KW-0472">Membrane</keyword>
<name>A0A562HZ78_9GAMM</name>
<dbReference type="AlphaFoldDB" id="A0A562HZ78"/>
<dbReference type="NCBIfam" id="TIGR02523">
    <property type="entry name" value="type_IV_pilV"/>
    <property type="match status" value="1"/>
</dbReference>
<dbReference type="InterPro" id="IPR012902">
    <property type="entry name" value="N_methyl_site"/>
</dbReference>
<protein>
    <submittedName>
        <fullName evidence="3">Type IV pilus assembly protein PilV</fullName>
    </submittedName>
</protein>
<dbReference type="InterPro" id="IPR054402">
    <property type="entry name" value="Tt1218-like_dom"/>
</dbReference>
<organism evidence="3 4">
    <name type="scientific">Azomonas agilis</name>
    <dbReference type="NCBI Taxonomy" id="116849"/>
    <lineage>
        <taxon>Bacteria</taxon>
        <taxon>Pseudomonadati</taxon>
        <taxon>Pseudomonadota</taxon>
        <taxon>Gammaproteobacteria</taxon>
        <taxon>Pseudomonadales</taxon>
        <taxon>Pseudomonadaceae</taxon>
        <taxon>Azomonas</taxon>
    </lineage>
</organism>
<reference evidence="3 4" key="1">
    <citation type="submission" date="2019-07" db="EMBL/GenBank/DDBJ databases">
        <title>Genomic Encyclopedia of Type Strains, Phase I: the one thousand microbial genomes (KMG-I) project.</title>
        <authorList>
            <person name="Kyrpides N."/>
        </authorList>
    </citation>
    <scope>NUCLEOTIDE SEQUENCE [LARGE SCALE GENOMIC DNA]</scope>
    <source>
        <strain evidence="3 4">DSM 375</strain>
    </source>
</reference>
<comment type="caution">
    <text evidence="3">The sequence shown here is derived from an EMBL/GenBank/DDBJ whole genome shotgun (WGS) entry which is preliminary data.</text>
</comment>
<dbReference type="RefSeq" id="WP_144573076.1">
    <property type="nucleotide sequence ID" value="NZ_VLKG01000014.1"/>
</dbReference>
<sequence>MSAPYPSPHLRRITGFSLIEVLITLLLITLGILGMVSLQIRTLQYTQDSIQRNTAAMLANDLMELIRATPTGLPASSDFYKAKGADFPTAPNSCTPLPSEPSQQLGCWAEKAKISLPDASALLKDEFYICRTNTANSCTNTGTSLEIQLAWRVKAGECMESGASTDSTICHYRLRSQI</sequence>
<evidence type="ECO:0000313" key="4">
    <source>
        <dbReference type="Proteomes" id="UP000319627"/>
    </source>
</evidence>
<evidence type="ECO:0000313" key="3">
    <source>
        <dbReference type="EMBL" id="TWH64051.1"/>
    </source>
</evidence>
<feature type="transmembrane region" description="Helical" evidence="1">
    <location>
        <begin position="15"/>
        <end position="36"/>
    </location>
</feature>
<dbReference type="OrthoDB" id="7030002at2"/>
<keyword evidence="4" id="KW-1185">Reference proteome</keyword>
<dbReference type="Proteomes" id="UP000319627">
    <property type="component" value="Unassembled WGS sequence"/>
</dbReference>
<dbReference type="EMBL" id="VLKG01000014">
    <property type="protein sequence ID" value="TWH64051.1"/>
    <property type="molecule type" value="Genomic_DNA"/>
</dbReference>
<feature type="domain" description="Type IV pilin Tt1218-like" evidence="2">
    <location>
        <begin position="38"/>
        <end position="95"/>
    </location>
</feature>
<evidence type="ECO:0000259" key="2">
    <source>
        <dbReference type="Pfam" id="PF22150"/>
    </source>
</evidence>
<gene>
    <name evidence="3" type="ORF">LX59_02883</name>
</gene>
<dbReference type="PROSITE" id="PS00409">
    <property type="entry name" value="PROKAR_NTER_METHYL"/>
    <property type="match status" value="1"/>
</dbReference>
<keyword evidence="1" id="KW-1133">Transmembrane helix</keyword>
<dbReference type="InterPro" id="IPR013362">
    <property type="entry name" value="Pilus_4_PilV"/>
</dbReference>
<dbReference type="Pfam" id="PF22150">
    <property type="entry name" value="Tt1218-like"/>
    <property type="match status" value="1"/>
</dbReference>
<keyword evidence="1" id="KW-0812">Transmembrane</keyword>
<proteinExistence type="predicted"/>
<accession>A0A562HZ78</accession>
<evidence type="ECO:0000256" key="1">
    <source>
        <dbReference type="SAM" id="Phobius"/>
    </source>
</evidence>